<evidence type="ECO:0000313" key="2">
    <source>
        <dbReference type="Proteomes" id="UP000308730"/>
    </source>
</evidence>
<gene>
    <name evidence="1" type="ORF">EUX98_g8941</name>
</gene>
<dbReference type="EMBL" id="SGPM01000588">
    <property type="protein sequence ID" value="THH18535.1"/>
    <property type="molecule type" value="Genomic_DNA"/>
</dbReference>
<name>A0A4S4M111_9APHY</name>
<keyword evidence="2" id="KW-1185">Reference proteome</keyword>
<dbReference type="AlphaFoldDB" id="A0A4S4M111"/>
<dbReference type="Proteomes" id="UP000308730">
    <property type="component" value="Unassembled WGS sequence"/>
</dbReference>
<organism evidence="1 2">
    <name type="scientific">Antrodiella citrinella</name>
    <dbReference type="NCBI Taxonomy" id="2447956"/>
    <lineage>
        <taxon>Eukaryota</taxon>
        <taxon>Fungi</taxon>
        <taxon>Dikarya</taxon>
        <taxon>Basidiomycota</taxon>
        <taxon>Agaricomycotina</taxon>
        <taxon>Agaricomycetes</taxon>
        <taxon>Polyporales</taxon>
        <taxon>Steccherinaceae</taxon>
        <taxon>Antrodiella</taxon>
    </lineage>
</organism>
<protein>
    <submittedName>
        <fullName evidence="1">Uncharacterized protein</fullName>
    </submittedName>
</protein>
<sequence>MALQQIFEHEDLSALLFNVCTPGTLCAIQRLCKKYRPFLERFFNTKFNIENRLLRFFTSPDAFRAMQRNTLTLISGSFALQFFAGILYPTSDLDLYVESQFRQQVVDFLLMDGYNFKPTVTQLGLQETLDATQSASEQPYRTLVMEGISGVLTFEKDNGRTVQLIVTCQGRTAIEIILNFHSTVVMNFIAWDFACSLYPVATFERNVSLACRATPGSHPLDSLMKYRHRGWNVILPEEDTDENVQPLFASLFGGDSLRWIGDSKTWLIRLHTNTLPPLPLQPAISSHLILHPVCTALWSLMLQDGVVTVEYSKIVSRFRFFEYIMKHRHRQEYLSNHEFFDSNYFIETATFLGNLAGK</sequence>
<proteinExistence type="predicted"/>
<accession>A0A4S4M111</accession>
<evidence type="ECO:0000313" key="1">
    <source>
        <dbReference type="EMBL" id="THH18535.1"/>
    </source>
</evidence>
<dbReference type="OrthoDB" id="3041043at2759"/>
<comment type="caution">
    <text evidence="1">The sequence shown here is derived from an EMBL/GenBank/DDBJ whole genome shotgun (WGS) entry which is preliminary data.</text>
</comment>
<reference evidence="1 2" key="1">
    <citation type="submission" date="2019-02" db="EMBL/GenBank/DDBJ databases">
        <title>Genome sequencing of the rare red list fungi Antrodiella citrinella (Flaviporus citrinellus).</title>
        <authorList>
            <person name="Buettner E."/>
            <person name="Kellner H."/>
        </authorList>
    </citation>
    <scope>NUCLEOTIDE SEQUENCE [LARGE SCALE GENOMIC DNA]</scope>
    <source>
        <strain evidence="1 2">DSM 108506</strain>
    </source>
</reference>